<organism evidence="3 4">
    <name type="scientific">Marasmius crinis-equi</name>
    <dbReference type="NCBI Taxonomy" id="585013"/>
    <lineage>
        <taxon>Eukaryota</taxon>
        <taxon>Fungi</taxon>
        <taxon>Dikarya</taxon>
        <taxon>Basidiomycota</taxon>
        <taxon>Agaricomycotina</taxon>
        <taxon>Agaricomycetes</taxon>
        <taxon>Agaricomycetidae</taxon>
        <taxon>Agaricales</taxon>
        <taxon>Marasmiineae</taxon>
        <taxon>Marasmiaceae</taxon>
        <taxon>Marasmius</taxon>
    </lineage>
</organism>
<evidence type="ECO:0000313" key="4">
    <source>
        <dbReference type="Proteomes" id="UP001465976"/>
    </source>
</evidence>
<feature type="transmembrane region" description="Helical" evidence="2">
    <location>
        <begin position="128"/>
        <end position="146"/>
    </location>
</feature>
<accession>A0ABR3FEF7</accession>
<feature type="transmembrane region" description="Helical" evidence="2">
    <location>
        <begin position="203"/>
        <end position="224"/>
    </location>
</feature>
<keyword evidence="2" id="KW-1133">Transmembrane helix</keyword>
<feature type="transmembrane region" description="Helical" evidence="2">
    <location>
        <begin position="51"/>
        <end position="73"/>
    </location>
</feature>
<dbReference type="Proteomes" id="UP001465976">
    <property type="component" value="Unassembled WGS sequence"/>
</dbReference>
<dbReference type="EMBL" id="JBAHYK010000495">
    <property type="protein sequence ID" value="KAL0573520.1"/>
    <property type="molecule type" value="Genomic_DNA"/>
</dbReference>
<feature type="region of interest" description="Disordered" evidence="1">
    <location>
        <begin position="269"/>
        <end position="295"/>
    </location>
</feature>
<protein>
    <recommendedName>
        <fullName evidence="5">Integral membrane protein</fullName>
    </recommendedName>
</protein>
<name>A0ABR3FEF7_9AGAR</name>
<feature type="transmembrane region" description="Helical" evidence="2">
    <location>
        <begin position="20"/>
        <end position="39"/>
    </location>
</feature>
<keyword evidence="2" id="KW-0812">Transmembrane</keyword>
<gene>
    <name evidence="3" type="ORF">V5O48_008441</name>
</gene>
<evidence type="ECO:0000256" key="2">
    <source>
        <dbReference type="SAM" id="Phobius"/>
    </source>
</evidence>
<keyword evidence="4" id="KW-1185">Reference proteome</keyword>
<evidence type="ECO:0000256" key="1">
    <source>
        <dbReference type="SAM" id="MobiDB-lite"/>
    </source>
</evidence>
<feature type="transmembrane region" description="Helical" evidence="2">
    <location>
        <begin position="93"/>
        <end position="116"/>
    </location>
</feature>
<feature type="transmembrane region" description="Helical" evidence="2">
    <location>
        <begin position="166"/>
        <end position="191"/>
    </location>
</feature>
<keyword evidence="2" id="KW-0472">Membrane</keyword>
<sequence length="371" mass="40775">MAAGSAPAPPTKWDFPENRVLVTVFHVLAILFTVLRLTRRIRIQRLSWDDAWATVAGVLITIYLIIVWVKWKLFQDRRLTMDASTYLEGRTKITFVNSALFTAIVWTSRISLALSISRILPPSRLRTAAIWLSVACFLAGSAIIIVDDVLLKSGSKVGSSSSRAMVIFKIIADIVSSTLLVSLPLYALYTSLRMSLPSAERRLIIVLFTGTLLTLGTCFAQTIFSVEKDMARVSYSVHLEMAISVIVCNFLVVITMLFKLLVRCHRKSPETEPDGHLDTSENGHDNEDYNSGEHAISLGNTRTSRAFTTTYPESQLTEVGETQTYSLGSAMGSGGLMSGSRPWGRGSVGEVEGDCIGKGRRGASQLPRTPH</sequence>
<reference evidence="3 4" key="1">
    <citation type="submission" date="2024-02" db="EMBL/GenBank/DDBJ databases">
        <title>A draft genome for the cacao thread blight pathogen Marasmius crinis-equi.</title>
        <authorList>
            <person name="Cohen S.P."/>
            <person name="Baruah I.K."/>
            <person name="Amoako-Attah I."/>
            <person name="Bukari Y."/>
            <person name="Meinhardt L.W."/>
            <person name="Bailey B.A."/>
        </authorList>
    </citation>
    <scope>NUCLEOTIDE SEQUENCE [LARGE SCALE GENOMIC DNA]</scope>
    <source>
        <strain evidence="3 4">GH-76</strain>
    </source>
</reference>
<feature type="compositionally biased region" description="Basic and acidic residues" evidence="1">
    <location>
        <begin position="269"/>
        <end position="287"/>
    </location>
</feature>
<feature type="transmembrane region" description="Helical" evidence="2">
    <location>
        <begin position="236"/>
        <end position="258"/>
    </location>
</feature>
<proteinExistence type="predicted"/>
<comment type="caution">
    <text evidence="3">The sequence shown here is derived from an EMBL/GenBank/DDBJ whole genome shotgun (WGS) entry which is preliminary data.</text>
</comment>
<feature type="region of interest" description="Disordered" evidence="1">
    <location>
        <begin position="351"/>
        <end position="371"/>
    </location>
</feature>
<evidence type="ECO:0000313" key="3">
    <source>
        <dbReference type="EMBL" id="KAL0573520.1"/>
    </source>
</evidence>
<evidence type="ECO:0008006" key="5">
    <source>
        <dbReference type="Google" id="ProtNLM"/>
    </source>
</evidence>